<dbReference type="AlphaFoldDB" id="A0A2T7BGL5"/>
<evidence type="ECO:0000313" key="4">
    <source>
        <dbReference type="Proteomes" id="UP000244450"/>
    </source>
</evidence>
<evidence type="ECO:0000256" key="1">
    <source>
        <dbReference type="SAM" id="MobiDB-lite"/>
    </source>
</evidence>
<dbReference type="SUPFAM" id="SSF160631">
    <property type="entry name" value="SMI1/KNR4-like"/>
    <property type="match status" value="1"/>
</dbReference>
<gene>
    <name evidence="3" type="ORF">DCC81_14150</name>
</gene>
<proteinExistence type="predicted"/>
<dbReference type="Pfam" id="PF09346">
    <property type="entry name" value="SMI1_KNR4"/>
    <property type="match status" value="1"/>
</dbReference>
<dbReference type="Gene3D" id="3.40.1580.10">
    <property type="entry name" value="SMI1/KNR4-like"/>
    <property type="match status" value="1"/>
</dbReference>
<sequence length="181" mass="19769">MKGRPSINGNRSTGNHRQPQNLTTGASHSATKNIIAMNEALLNRIGSFLDKNPTLKGTPATAAQLAKAEQELDIKLDKDYRAFVERFGGAYAGIAIHAFNNGASVGNETIIDLTLNGRRLFNDAEMFPEINESMVFADDGAGNPVAITPEGKVVLFDYDTEEKQVLASSFEEFVENNFSEW</sequence>
<dbReference type="InterPro" id="IPR018958">
    <property type="entry name" value="Knr4/Smi1-like_dom"/>
</dbReference>
<name>A0A2T7BGL5_9BACT</name>
<feature type="domain" description="Knr4/Smi1-like" evidence="2">
    <location>
        <begin position="59"/>
        <end position="176"/>
    </location>
</feature>
<comment type="caution">
    <text evidence="3">The sequence shown here is derived from an EMBL/GenBank/DDBJ whole genome shotgun (WGS) entry which is preliminary data.</text>
</comment>
<accession>A0A2T7BGL5</accession>
<evidence type="ECO:0000259" key="2">
    <source>
        <dbReference type="SMART" id="SM00860"/>
    </source>
</evidence>
<dbReference type="Proteomes" id="UP000244450">
    <property type="component" value="Unassembled WGS sequence"/>
</dbReference>
<protein>
    <submittedName>
        <fullName evidence="3">Cell wall assembly protein</fullName>
    </submittedName>
</protein>
<keyword evidence="4" id="KW-1185">Reference proteome</keyword>
<dbReference type="OrthoDB" id="2736282at2"/>
<dbReference type="InterPro" id="IPR037883">
    <property type="entry name" value="Knr4/Smi1-like_sf"/>
</dbReference>
<reference evidence="3 4" key="1">
    <citation type="submission" date="2018-04" db="EMBL/GenBank/DDBJ databases">
        <title>Chitinophaga fuyangensis sp. nov., isolated from soil in a chemical factory.</title>
        <authorList>
            <person name="Chen K."/>
        </authorList>
    </citation>
    <scope>NUCLEOTIDE SEQUENCE [LARGE SCALE GENOMIC DNA]</scope>
    <source>
        <strain evidence="3 4">LY-1</strain>
    </source>
</reference>
<organism evidence="3 4">
    <name type="scientific">Chitinophaga parva</name>
    <dbReference type="NCBI Taxonomy" id="2169414"/>
    <lineage>
        <taxon>Bacteria</taxon>
        <taxon>Pseudomonadati</taxon>
        <taxon>Bacteroidota</taxon>
        <taxon>Chitinophagia</taxon>
        <taxon>Chitinophagales</taxon>
        <taxon>Chitinophagaceae</taxon>
        <taxon>Chitinophaga</taxon>
    </lineage>
</organism>
<dbReference type="EMBL" id="QCYK01000002">
    <property type="protein sequence ID" value="PUZ25429.1"/>
    <property type="molecule type" value="Genomic_DNA"/>
</dbReference>
<feature type="compositionally biased region" description="Polar residues" evidence="1">
    <location>
        <begin position="7"/>
        <end position="28"/>
    </location>
</feature>
<dbReference type="SMART" id="SM00860">
    <property type="entry name" value="SMI1_KNR4"/>
    <property type="match status" value="1"/>
</dbReference>
<evidence type="ECO:0000313" key="3">
    <source>
        <dbReference type="EMBL" id="PUZ25429.1"/>
    </source>
</evidence>
<feature type="region of interest" description="Disordered" evidence="1">
    <location>
        <begin position="1"/>
        <end position="28"/>
    </location>
</feature>